<dbReference type="Proteomes" id="UP000521922">
    <property type="component" value="Unassembled WGS sequence"/>
</dbReference>
<evidence type="ECO:0000313" key="2">
    <source>
        <dbReference type="EMBL" id="NYD20901.1"/>
    </source>
</evidence>
<gene>
    <name evidence="2" type="ORF">BJ968_000441</name>
</gene>
<comment type="caution">
    <text evidence="2">The sequence shown here is derived from an EMBL/GenBank/DDBJ whole genome shotgun (WGS) entry which is preliminary data.</text>
</comment>
<dbReference type="AlphaFoldDB" id="A0A7Y9ASQ5"/>
<dbReference type="RefSeq" id="WP_179748834.1">
    <property type="nucleotide sequence ID" value="NZ_BAAAGN010000002.1"/>
</dbReference>
<dbReference type="PANTHER" id="PTHR37313">
    <property type="entry name" value="UPF0749 PROTEIN RV1825"/>
    <property type="match status" value="1"/>
</dbReference>
<reference evidence="2 3" key="1">
    <citation type="submission" date="2020-07" db="EMBL/GenBank/DDBJ databases">
        <title>Sequencing the genomes of 1000 actinobacteria strains.</title>
        <authorList>
            <person name="Klenk H.-P."/>
        </authorList>
    </citation>
    <scope>NUCLEOTIDE SEQUENCE [LARGE SCALE GENOMIC DNA]</scope>
    <source>
        <strain evidence="2 3">DSM 7487</strain>
    </source>
</reference>
<evidence type="ECO:0000313" key="3">
    <source>
        <dbReference type="Proteomes" id="UP000521922"/>
    </source>
</evidence>
<keyword evidence="3" id="KW-1185">Reference proteome</keyword>
<dbReference type="PANTHER" id="PTHR37313:SF2">
    <property type="entry name" value="UPF0749 PROTEIN YLXX"/>
    <property type="match status" value="1"/>
</dbReference>
<accession>A0A7Y9ASQ5</accession>
<proteinExistence type="inferred from homology"/>
<name>A0A7Y9ASQ5_9ACTN</name>
<comment type="similarity">
    <text evidence="1">Belongs to the UPF0749 family.</text>
</comment>
<dbReference type="Gene3D" id="3.30.70.1880">
    <property type="entry name" value="Protein of unknown function DUF881"/>
    <property type="match status" value="1"/>
</dbReference>
<dbReference type="GO" id="GO:0005886">
    <property type="term" value="C:plasma membrane"/>
    <property type="evidence" value="ECO:0007669"/>
    <property type="project" value="TreeGrafter"/>
</dbReference>
<organism evidence="2 3">
    <name type="scientific">Kineococcus aurantiacus</name>
    <dbReference type="NCBI Taxonomy" id="37633"/>
    <lineage>
        <taxon>Bacteria</taxon>
        <taxon>Bacillati</taxon>
        <taxon>Actinomycetota</taxon>
        <taxon>Actinomycetes</taxon>
        <taxon>Kineosporiales</taxon>
        <taxon>Kineosporiaceae</taxon>
        <taxon>Kineococcus</taxon>
    </lineage>
</organism>
<dbReference type="EMBL" id="JACCBB010000001">
    <property type="protein sequence ID" value="NYD20901.1"/>
    <property type="molecule type" value="Genomic_DNA"/>
</dbReference>
<dbReference type="InterPro" id="IPR010273">
    <property type="entry name" value="DUF881"/>
</dbReference>
<dbReference type="Pfam" id="PF05949">
    <property type="entry name" value="DUF881"/>
    <property type="match status" value="1"/>
</dbReference>
<evidence type="ECO:0000256" key="1">
    <source>
        <dbReference type="ARBA" id="ARBA00009108"/>
    </source>
</evidence>
<protein>
    <submittedName>
        <fullName evidence="2">Uncharacterized protein YlxW (UPF0749 family)</fullName>
    </submittedName>
</protein>
<sequence length="249" mass="25781">MSAGEPRANPWRRLWRAAGPRATRGQLLAGVLCAALGFGVVVQVRQTNVSGLADLRESDLVRILDDTTDRGDRLAGEVQDLETTRRELTEGSDQAQAAAAAASARAQQYGVLAGTLPAHGPGVVATVTDPSGALRSTNFIQLVQELRDSGAEAIQIGSTRVVAQTAFTDGSGGVLVDGRLERSPYVVSVIGDPSTLATAMDIPGGVRETLRSAGADLAVARAPGEDGVRVTALHAVSAPQYARPASPRP</sequence>